<accession>A0ABW8IC82</accession>
<sequence>MGNKLFQEARKFVDQAVANATEENITIAKNSLSSAFANSTLAEQKQLSEMQEKLGRVKQSMQGNEYS</sequence>
<gene>
    <name evidence="1" type="ORF">QYG89_13990</name>
</gene>
<proteinExistence type="predicted"/>
<organism evidence="1 2">
    <name type="scientific">Bacillus lumedeiriae</name>
    <dbReference type="NCBI Taxonomy" id="3058829"/>
    <lineage>
        <taxon>Bacteria</taxon>
        <taxon>Bacillati</taxon>
        <taxon>Bacillota</taxon>
        <taxon>Bacilli</taxon>
        <taxon>Bacillales</taxon>
        <taxon>Bacillaceae</taxon>
        <taxon>Bacillus</taxon>
    </lineage>
</organism>
<dbReference type="RefSeq" id="WP_404318381.1">
    <property type="nucleotide sequence ID" value="NZ_JAUIYO010000015.1"/>
</dbReference>
<evidence type="ECO:0000313" key="2">
    <source>
        <dbReference type="Proteomes" id="UP001619911"/>
    </source>
</evidence>
<protein>
    <submittedName>
        <fullName evidence="1">DUF3813 domain-containing protein</fullName>
    </submittedName>
</protein>
<dbReference type="Proteomes" id="UP001619911">
    <property type="component" value="Unassembled WGS sequence"/>
</dbReference>
<dbReference type="Pfam" id="PF12758">
    <property type="entry name" value="DUF3813"/>
    <property type="match status" value="1"/>
</dbReference>
<reference evidence="1 2" key="1">
    <citation type="submission" date="2023-07" db="EMBL/GenBank/DDBJ databases">
        <title>Bacillus lucianemedeirus sp. nov, a new species isolated from an immunobiological production facility.</title>
        <authorList>
            <person name="Costa L.V."/>
            <person name="Miranda R.V.S.L."/>
            <person name="Brandao M.L.L."/>
            <person name="Reis C.M.F."/>
            <person name="Frazao A.M."/>
            <person name="Cruz F.V."/>
            <person name="Baio P.V.P."/>
            <person name="Veras J.F.C."/>
            <person name="Ramos J.N."/>
            <person name="Vieira V."/>
        </authorList>
    </citation>
    <scope>NUCLEOTIDE SEQUENCE [LARGE SCALE GENOMIC DNA]</scope>
    <source>
        <strain evidence="1 2">B190/17</strain>
    </source>
</reference>
<comment type="caution">
    <text evidence="1">The sequence shown here is derived from an EMBL/GenBank/DDBJ whole genome shotgun (WGS) entry which is preliminary data.</text>
</comment>
<name>A0ABW8IC82_9BACI</name>
<dbReference type="InterPro" id="IPR024217">
    <property type="entry name" value="DUF3813"/>
</dbReference>
<keyword evidence="2" id="KW-1185">Reference proteome</keyword>
<evidence type="ECO:0000313" key="1">
    <source>
        <dbReference type="EMBL" id="MFK2826763.1"/>
    </source>
</evidence>
<dbReference type="EMBL" id="JAUIYO010000015">
    <property type="protein sequence ID" value="MFK2826763.1"/>
    <property type="molecule type" value="Genomic_DNA"/>
</dbReference>